<evidence type="ECO:0000313" key="2">
    <source>
        <dbReference type="Proteomes" id="UP001432322"/>
    </source>
</evidence>
<accession>A0AAV5UT96</accession>
<evidence type="ECO:0000313" key="1">
    <source>
        <dbReference type="EMBL" id="GMT10411.1"/>
    </source>
</evidence>
<protein>
    <submittedName>
        <fullName evidence="1">Uncharacterized protein</fullName>
    </submittedName>
</protein>
<comment type="caution">
    <text evidence="1">The sequence shown here is derived from an EMBL/GenBank/DDBJ whole genome shotgun (WGS) entry which is preliminary data.</text>
</comment>
<reference evidence="1" key="1">
    <citation type="submission" date="2023-10" db="EMBL/GenBank/DDBJ databases">
        <title>Genome assembly of Pristionchus species.</title>
        <authorList>
            <person name="Yoshida K."/>
            <person name="Sommer R.J."/>
        </authorList>
    </citation>
    <scope>NUCLEOTIDE SEQUENCE</scope>
    <source>
        <strain evidence="1">RS5133</strain>
    </source>
</reference>
<sequence length="439" mass="49641">CSEMTEPVVHKLPVRVLPLTKKNIFSWPNSDSSKTNDAALTINTHSRSTKTRGPKIEVDSRFNDAFLGADSATFSDEALEKSNGSKGRKKKKRSIIGAIKNFASKKSKSFDSMIDEESESDYDRAVRLAESSLHTLRNIRFPVGEIYDRWSGSRFEEQLRNLHKMEPKGSVTEKETDWGTFSLAQCLRLEIDTVKEKRKQFKEEVLDICHLIDSMESAVESIPSTLFHTLFSSIHHIHSSVKFDEVWAALIVGACKVLHDYSELRRIVVLIVEMTRTKTADMEPETEMIRCLLLHETVGDCTEWEMLSECQRDVICCILMRRKSTVESIASLSHSSTSCLEMDQLTSTLNRSTITKKEDESSPDSLTTHEVSYIQLDYNGKMCHGAEASLREAGIEGEKLEEKMMNAAKDLGSRLDDEFARPLHNKTRCISFPGILSSN</sequence>
<proteinExistence type="predicted"/>
<name>A0AAV5UT96_9BILA</name>
<organism evidence="1 2">
    <name type="scientific">Pristionchus fissidentatus</name>
    <dbReference type="NCBI Taxonomy" id="1538716"/>
    <lineage>
        <taxon>Eukaryota</taxon>
        <taxon>Metazoa</taxon>
        <taxon>Ecdysozoa</taxon>
        <taxon>Nematoda</taxon>
        <taxon>Chromadorea</taxon>
        <taxon>Rhabditida</taxon>
        <taxon>Rhabditina</taxon>
        <taxon>Diplogasteromorpha</taxon>
        <taxon>Diplogasteroidea</taxon>
        <taxon>Neodiplogasteridae</taxon>
        <taxon>Pristionchus</taxon>
    </lineage>
</organism>
<keyword evidence="2" id="KW-1185">Reference proteome</keyword>
<feature type="non-terminal residue" evidence="1">
    <location>
        <position position="1"/>
    </location>
</feature>
<dbReference type="AlphaFoldDB" id="A0AAV5UT96"/>
<dbReference type="EMBL" id="BTSY01000001">
    <property type="protein sequence ID" value="GMT10411.1"/>
    <property type="molecule type" value="Genomic_DNA"/>
</dbReference>
<gene>
    <name evidence="1" type="ORF">PFISCL1PPCAC_1708</name>
</gene>
<dbReference type="Proteomes" id="UP001432322">
    <property type="component" value="Unassembled WGS sequence"/>
</dbReference>